<keyword evidence="2 5" id="KW-0012">Acyltransferase</keyword>
<reference evidence="5 6" key="1">
    <citation type="submission" date="2019-02" db="EMBL/GenBank/DDBJ databases">
        <title>Arcanobacterium bovis sp. nov., isolated from the milk of a cow with mastitis.</title>
        <authorList>
            <person name="Sammra O."/>
            <person name="Foster G."/>
            <person name="Hassan A."/>
            <person name="Alssahen M."/>
            <person name="Laemmler C."/>
            <person name="Borowiak M."/>
            <person name="Malorny B."/>
            <person name="Abdulmawjood A."/>
        </authorList>
    </citation>
    <scope>NUCLEOTIDE SEQUENCE [LARGE SCALE GENOMIC DNA]</scope>
    <source>
        <strain evidence="5 6">C605018/01/1</strain>
    </source>
</reference>
<dbReference type="SUPFAM" id="SSF69593">
    <property type="entry name" value="Glycerol-3-phosphate (1)-acyltransferase"/>
    <property type="match status" value="1"/>
</dbReference>
<comment type="caution">
    <text evidence="5">The sequence shown here is derived from an EMBL/GenBank/DDBJ whole genome shotgun (WGS) entry which is preliminary data.</text>
</comment>
<accession>A0A4Q9V0K1</accession>
<organism evidence="5 6">
    <name type="scientific">Arcanobacterium bovis</name>
    <dbReference type="NCBI Taxonomy" id="2529275"/>
    <lineage>
        <taxon>Bacteria</taxon>
        <taxon>Bacillati</taxon>
        <taxon>Actinomycetota</taxon>
        <taxon>Actinomycetes</taxon>
        <taxon>Actinomycetales</taxon>
        <taxon>Actinomycetaceae</taxon>
        <taxon>Arcanobacterium</taxon>
    </lineage>
</organism>
<sequence length="198" mass="22149">MSVTTFISHTFQKFSRLKLDYQPLPKKAIVIGAPHTSYWDGILMAVAFWDAKRAFKFLVKDSAMKSPFGPIIRKVGGISVDRSSAHGLVEQIAQQAVESDEFLLVIAPKGTRSPREFWKSGFYHIARQANIPVVLGYIDTNTKTYGWAHALDLTGDVGADMDAIRAFYADKEGINPQWKSTPRLRMEDEPAEPETTSN</sequence>
<dbReference type="Proteomes" id="UP000293036">
    <property type="component" value="Unassembled WGS sequence"/>
</dbReference>
<dbReference type="GO" id="GO:0006654">
    <property type="term" value="P:phosphatidic acid biosynthetic process"/>
    <property type="evidence" value="ECO:0007669"/>
    <property type="project" value="TreeGrafter"/>
</dbReference>
<evidence type="ECO:0000256" key="1">
    <source>
        <dbReference type="ARBA" id="ARBA00022679"/>
    </source>
</evidence>
<dbReference type="GO" id="GO:0003841">
    <property type="term" value="F:1-acylglycerol-3-phosphate O-acyltransferase activity"/>
    <property type="evidence" value="ECO:0007669"/>
    <property type="project" value="TreeGrafter"/>
</dbReference>
<dbReference type="PANTHER" id="PTHR10434">
    <property type="entry name" value="1-ACYL-SN-GLYCEROL-3-PHOSPHATE ACYLTRANSFERASE"/>
    <property type="match status" value="1"/>
</dbReference>
<keyword evidence="1 5" id="KW-0808">Transferase</keyword>
<dbReference type="Pfam" id="PF01553">
    <property type="entry name" value="Acyltransferase"/>
    <property type="match status" value="1"/>
</dbReference>
<dbReference type="RefSeq" id="WP_131281620.1">
    <property type="nucleotide sequence ID" value="NZ_JBHSLR010000002.1"/>
</dbReference>
<dbReference type="EMBL" id="SJDT01000005">
    <property type="protein sequence ID" value="TBW21005.1"/>
    <property type="molecule type" value="Genomic_DNA"/>
</dbReference>
<feature type="region of interest" description="Disordered" evidence="3">
    <location>
        <begin position="177"/>
        <end position="198"/>
    </location>
</feature>
<dbReference type="AlphaFoldDB" id="A0A4Q9V0K1"/>
<keyword evidence="6" id="KW-1185">Reference proteome</keyword>
<dbReference type="SMART" id="SM00563">
    <property type="entry name" value="PlsC"/>
    <property type="match status" value="1"/>
</dbReference>
<dbReference type="OrthoDB" id="9796839at2"/>
<feature type="domain" description="Phospholipid/glycerol acyltransferase" evidence="4">
    <location>
        <begin position="29"/>
        <end position="138"/>
    </location>
</feature>
<evidence type="ECO:0000256" key="2">
    <source>
        <dbReference type="ARBA" id="ARBA00023315"/>
    </source>
</evidence>
<evidence type="ECO:0000313" key="6">
    <source>
        <dbReference type="Proteomes" id="UP000293036"/>
    </source>
</evidence>
<name>A0A4Q9V0K1_9ACTO</name>
<evidence type="ECO:0000259" key="4">
    <source>
        <dbReference type="SMART" id="SM00563"/>
    </source>
</evidence>
<evidence type="ECO:0000313" key="5">
    <source>
        <dbReference type="EMBL" id="TBW21005.1"/>
    </source>
</evidence>
<gene>
    <name evidence="5" type="ORF">EZJ44_06740</name>
</gene>
<dbReference type="PANTHER" id="PTHR10434:SF9">
    <property type="entry name" value="PHOSPHOLIPID_GLYCEROL ACYLTRANSFERASE DOMAIN-CONTAINING PROTEIN"/>
    <property type="match status" value="1"/>
</dbReference>
<protein>
    <submittedName>
        <fullName evidence="5">Acyltransferase</fullName>
    </submittedName>
</protein>
<dbReference type="InterPro" id="IPR002123">
    <property type="entry name" value="Plipid/glycerol_acylTrfase"/>
</dbReference>
<proteinExistence type="predicted"/>
<evidence type="ECO:0000256" key="3">
    <source>
        <dbReference type="SAM" id="MobiDB-lite"/>
    </source>
</evidence>